<dbReference type="Proteomes" id="UP001392437">
    <property type="component" value="Unassembled WGS sequence"/>
</dbReference>
<protein>
    <recommendedName>
        <fullName evidence="6">LysM domain-containing protein</fullName>
    </recommendedName>
</protein>
<evidence type="ECO:0000313" key="4">
    <source>
        <dbReference type="EMBL" id="KAK8121252.1"/>
    </source>
</evidence>
<feature type="region of interest" description="Disordered" evidence="2">
    <location>
        <begin position="650"/>
        <end position="674"/>
    </location>
</feature>
<dbReference type="InterPro" id="IPR052210">
    <property type="entry name" value="LysM1-like"/>
</dbReference>
<proteinExistence type="predicted"/>
<dbReference type="GO" id="GO:0008061">
    <property type="term" value="F:chitin binding"/>
    <property type="evidence" value="ECO:0007669"/>
    <property type="project" value="InterPro"/>
</dbReference>
<evidence type="ECO:0008006" key="6">
    <source>
        <dbReference type="Google" id="ProtNLM"/>
    </source>
</evidence>
<feature type="compositionally biased region" description="Low complexity" evidence="2">
    <location>
        <begin position="569"/>
        <end position="584"/>
    </location>
</feature>
<keyword evidence="1 3" id="KW-0732">Signal</keyword>
<dbReference type="Gene3D" id="3.10.350.10">
    <property type="entry name" value="LysM domain"/>
    <property type="match status" value="3"/>
</dbReference>
<evidence type="ECO:0000256" key="2">
    <source>
        <dbReference type="SAM" id="MobiDB-lite"/>
    </source>
</evidence>
<evidence type="ECO:0000313" key="5">
    <source>
        <dbReference type="Proteomes" id="UP001392437"/>
    </source>
</evidence>
<dbReference type="InterPro" id="IPR036779">
    <property type="entry name" value="LysM_dom_sf"/>
</dbReference>
<feature type="signal peptide" evidence="3">
    <location>
        <begin position="1"/>
        <end position="20"/>
    </location>
</feature>
<reference evidence="4 5" key="1">
    <citation type="submission" date="2023-01" db="EMBL/GenBank/DDBJ databases">
        <title>Analysis of 21 Apiospora genomes using comparative genomics revels a genus with tremendous synthesis potential of carbohydrate active enzymes and secondary metabolites.</title>
        <authorList>
            <person name="Sorensen T."/>
        </authorList>
    </citation>
    <scope>NUCLEOTIDE SEQUENCE [LARGE SCALE GENOMIC DNA]</scope>
    <source>
        <strain evidence="4 5">CBS 117206</strain>
    </source>
</reference>
<evidence type="ECO:0000256" key="1">
    <source>
        <dbReference type="ARBA" id="ARBA00022729"/>
    </source>
</evidence>
<evidence type="ECO:0000256" key="3">
    <source>
        <dbReference type="SAM" id="SignalP"/>
    </source>
</evidence>
<comment type="caution">
    <text evidence="4">The sequence shown here is derived from an EMBL/GenBank/DDBJ whole genome shotgun (WGS) entry which is preliminary data.</text>
</comment>
<feature type="compositionally biased region" description="Polar residues" evidence="2">
    <location>
        <begin position="654"/>
        <end position="668"/>
    </location>
</feature>
<name>A0AAW0R1W6_9PEZI</name>
<keyword evidence="5" id="KW-1185">Reference proteome</keyword>
<dbReference type="PANTHER" id="PTHR34997:SF2">
    <property type="entry name" value="LYSM DOMAIN-CONTAINING PROTEIN-RELATED"/>
    <property type="match status" value="1"/>
</dbReference>
<feature type="compositionally biased region" description="Low complexity" evidence="2">
    <location>
        <begin position="365"/>
        <end position="390"/>
    </location>
</feature>
<gene>
    <name evidence="4" type="ORF">PG999_005372</name>
</gene>
<feature type="region of interest" description="Disordered" evidence="2">
    <location>
        <begin position="334"/>
        <end position="392"/>
    </location>
</feature>
<organism evidence="4 5">
    <name type="scientific">Apiospora kogelbergensis</name>
    <dbReference type="NCBI Taxonomy" id="1337665"/>
    <lineage>
        <taxon>Eukaryota</taxon>
        <taxon>Fungi</taxon>
        <taxon>Dikarya</taxon>
        <taxon>Ascomycota</taxon>
        <taxon>Pezizomycotina</taxon>
        <taxon>Sordariomycetes</taxon>
        <taxon>Xylariomycetidae</taxon>
        <taxon>Amphisphaeriales</taxon>
        <taxon>Apiosporaceae</taxon>
        <taxon>Apiospora</taxon>
    </lineage>
</organism>
<accession>A0AAW0R1W6</accession>
<dbReference type="AlphaFoldDB" id="A0AAW0R1W6"/>
<sequence length="756" mass="78174">MVKSIPSHLLLLSIAHHAAAFNLYPSLNADKLGKALGIATDCLQALNRTMPNCDQTLLGMVADFENFWWEDDNVTALCSGNCALDVSSWSMDLYSICYGEYISAYGKQLPASSIGERLNDGMNLMCLPSYLPLARTTLAGASPSLSTDREVAGDTNGILTVFCSTDCTANPSDPACGGNASAIPVADMRMANLYDDDTLCNDCFIEMLYQRVTSSLLSDEDHSDYLVDQLQDIGDICSTSIRDFTLRAVPTGSGCNGLATKYGVTTGDLQAATNSSTCQVTAAICLPATCTLQQVISGQTCNNLASSFKATTVQFLSWNPSIMGLCDSPTPGHAPGTNSSYALPPPPLGTSADAGNQQRGGAGGVVVPTTTVSGTITDPASHGSGSAPSPTQDGLASDCNNFASVKAGDNCVDWAKAHGVTPGQLYACRFTTPLLFVPGAHVAARSDDARLGAGNPVLGLNGANCSTHFWASEYYCIGVRPTPTGPVTAPGATQSGVAPNCNKYAQAQADDGCEAFAARHLISAAQLYAWNAVLGPAGQNCRTSLWAAEWYCVGISAPHGSGGGGGGPTTTTTTTTRRVGAAPGPTQTGIVANCAKYAAAVAGDSCDAFAARNGIMTAQLTVHSLPSALKGLLLDVWQYLEGSRVYSAGKSAAESPQHNRSSEGSVSQPLGRISPTKWFEDGTDSAACNRKAPPLETSGHCDGAAGMPILAKSHWNSVRLPGFHSIRSGASMASKPLGFCRSCLGSIASLAVSDVA</sequence>
<dbReference type="EMBL" id="JAQQWP010000004">
    <property type="protein sequence ID" value="KAK8121252.1"/>
    <property type="molecule type" value="Genomic_DNA"/>
</dbReference>
<feature type="chain" id="PRO_5043765922" description="LysM domain-containing protein" evidence="3">
    <location>
        <begin position="21"/>
        <end position="756"/>
    </location>
</feature>
<feature type="region of interest" description="Disordered" evidence="2">
    <location>
        <begin position="560"/>
        <end position="584"/>
    </location>
</feature>
<dbReference type="PANTHER" id="PTHR34997">
    <property type="entry name" value="AM15"/>
    <property type="match status" value="1"/>
</dbReference>